<evidence type="ECO:0000256" key="3">
    <source>
        <dbReference type="ARBA" id="ARBA00022705"/>
    </source>
</evidence>
<dbReference type="GO" id="GO:0003677">
    <property type="term" value="F:DNA binding"/>
    <property type="evidence" value="ECO:0007669"/>
    <property type="project" value="InterPro"/>
</dbReference>
<dbReference type="GO" id="GO:0003887">
    <property type="term" value="F:DNA-directed DNA polymerase activity"/>
    <property type="evidence" value="ECO:0007669"/>
    <property type="project" value="UniProtKB-KW"/>
</dbReference>
<dbReference type="InterPro" id="IPR022754">
    <property type="entry name" value="DNA_pol_III_gamma-3"/>
</dbReference>
<dbReference type="InterPro" id="IPR012763">
    <property type="entry name" value="DNA_pol_III_sug/sutau_N"/>
</dbReference>
<proteinExistence type="inferred from homology"/>
<comment type="similarity">
    <text evidence="6">Belongs to the DnaX/STICHEL family.</text>
</comment>
<comment type="caution">
    <text evidence="8">The sequence shown here is derived from an EMBL/GenBank/DDBJ whole genome shotgun (WGS) entry which is preliminary data.</text>
</comment>
<dbReference type="Pfam" id="PF12169">
    <property type="entry name" value="DNA_pol3_gamma3"/>
    <property type="match status" value="1"/>
</dbReference>
<keyword evidence="2 6" id="KW-0548">Nucleotidyltransferase</keyword>
<dbReference type="InterPro" id="IPR050238">
    <property type="entry name" value="DNA_Rep/Repair_Clamp_Loader"/>
</dbReference>
<dbReference type="SUPFAM" id="SSF52540">
    <property type="entry name" value="P-loop containing nucleoside triphosphate hydrolases"/>
    <property type="match status" value="1"/>
</dbReference>
<keyword evidence="6" id="KW-0067">ATP-binding</keyword>
<feature type="domain" description="AAA+ ATPase" evidence="7">
    <location>
        <begin position="40"/>
        <end position="165"/>
    </location>
</feature>
<keyword evidence="4 6" id="KW-0239">DNA-directed DNA polymerase</keyword>
<dbReference type="SUPFAM" id="SSF48019">
    <property type="entry name" value="post-AAA+ oligomerization domain-like"/>
    <property type="match status" value="1"/>
</dbReference>
<dbReference type="Proteomes" id="UP000178873">
    <property type="component" value="Unassembled WGS sequence"/>
</dbReference>
<sequence>MSKDADLALYRKYRPQNFKEVLGQEQVTKVLEGAISLGRIAHAYLFAGSRGTGKTSVARIFAHSIGTVAEDTYEIDAASNTGVDDVRALNESVSVLPFSSKYKVYIIDEVHMLSKSAFNALLKTLEEPPAHVVFILATTEVEKLPETVISRCQSFTFHRPNQKILAEVVARSAKKEGFSLEASSADLIAVLADGSFRDAQGVLQKVISSSKDKKISVEEVEVVTGAPRGKLINDLISAIDARKLETALSFVSSAEETNIDPKVFLKLLLRKLRFILLLRFSPNLSNTIKTELSDEDFTFLSKLAENKQSTITEKVLLAFLEVYDQTGRSQAPMLPIELALMKLLSA</sequence>
<dbReference type="InterPro" id="IPR008921">
    <property type="entry name" value="DNA_pol3_clamp-load_cplx_C"/>
</dbReference>
<evidence type="ECO:0000313" key="8">
    <source>
        <dbReference type="EMBL" id="OHA17745.1"/>
    </source>
</evidence>
<evidence type="ECO:0000259" key="7">
    <source>
        <dbReference type="SMART" id="SM00382"/>
    </source>
</evidence>
<keyword evidence="3 6" id="KW-0235">DNA replication</keyword>
<dbReference type="STRING" id="1802301.A2664_03995"/>
<comment type="catalytic activity">
    <reaction evidence="5 6">
        <text>DNA(n) + a 2'-deoxyribonucleoside 5'-triphosphate = DNA(n+1) + diphosphate</text>
        <dbReference type="Rhea" id="RHEA:22508"/>
        <dbReference type="Rhea" id="RHEA-COMP:17339"/>
        <dbReference type="Rhea" id="RHEA-COMP:17340"/>
        <dbReference type="ChEBI" id="CHEBI:33019"/>
        <dbReference type="ChEBI" id="CHEBI:61560"/>
        <dbReference type="ChEBI" id="CHEBI:173112"/>
        <dbReference type="EC" id="2.7.7.7"/>
    </reaction>
</comment>
<dbReference type="EC" id="2.7.7.7" evidence="6"/>
<dbReference type="InterPro" id="IPR003593">
    <property type="entry name" value="AAA+_ATPase"/>
</dbReference>
<evidence type="ECO:0000256" key="4">
    <source>
        <dbReference type="ARBA" id="ARBA00022932"/>
    </source>
</evidence>
<evidence type="ECO:0000256" key="6">
    <source>
        <dbReference type="RuleBase" id="RU364063"/>
    </source>
</evidence>
<comment type="function">
    <text evidence="6">DNA polymerase III is a complex, multichain enzyme responsible for most of the replicative synthesis in bacteria. This DNA polymerase also exhibits 3' to 5' exonuclease activity.</text>
</comment>
<dbReference type="SMART" id="SM00382">
    <property type="entry name" value="AAA"/>
    <property type="match status" value="1"/>
</dbReference>
<dbReference type="Pfam" id="PF13177">
    <property type="entry name" value="DNA_pol3_delta2"/>
    <property type="match status" value="2"/>
</dbReference>
<comment type="subunit">
    <text evidence="6">DNA polymerase III contains a core (composed of alpha, epsilon and theta chains) that associates with a tau subunit. This core dimerizes to form the POLIII' complex. PolIII' associates with the gamma complex (composed of gamma, delta, delta', psi and chi chains) and with the beta chain to form the complete DNA polymerase III complex.</text>
</comment>
<name>A0A1G2M1I4_9BACT</name>
<dbReference type="PANTHER" id="PTHR11669">
    <property type="entry name" value="REPLICATION FACTOR C / DNA POLYMERASE III GAMMA-TAU SUBUNIT"/>
    <property type="match status" value="1"/>
</dbReference>
<dbReference type="Gene3D" id="1.10.8.60">
    <property type="match status" value="1"/>
</dbReference>
<dbReference type="AlphaFoldDB" id="A0A1G2M1I4"/>
<accession>A0A1G2M1I4</accession>
<dbReference type="GO" id="GO:0005524">
    <property type="term" value="F:ATP binding"/>
    <property type="evidence" value="ECO:0007669"/>
    <property type="project" value="UniProtKB-KW"/>
</dbReference>
<dbReference type="InterPro" id="IPR027417">
    <property type="entry name" value="P-loop_NTPase"/>
</dbReference>
<evidence type="ECO:0000256" key="1">
    <source>
        <dbReference type="ARBA" id="ARBA00022679"/>
    </source>
</evidence>
<keyword evidence="1 6" id="KW-0808">Transferase</keyword>
<keyword evidence="6" id="KW-0547">Nucleotide-binding</keyword>
<dbReference type="PANTHER" id="PTHR11669:SF0">
    <property type="entry name" value="PROTEIN STICHEL-LIKE 2"/>
    <property type="match status" value="1"/>
</dbReference>
<evidence type="ECO:0000256" key="5">
    <source>
        <dbReference type="ARBA" id="ARBA00049244"/>
    </source>
</evidence>
<dbReference type="CDD" id="cd00009">
    <property type="entry name" value="AAA"/>
    <property type="match status" value="1"/>
</dbReference>
<dbReference type="NCBIfam" id="TIGR02397">
    <property type="entry name" value="dnaX_nterm"/>
    <property type="match status" value="1"/>
</dbReference>
<dbReference type="Gene3D" id="1.20.272.10">
    <property type="match status" value="1"/>
</dbReference>
<dbReference type="EMBL" id="MHRF01000013">
    <property type="protein sequence ID" value="OHA17745.1"/>
    <property type="molecule type" value="Genomic_DNA"/>
</dbReference>
<gene>
    <name evidence="6" type="primary">dnaX</name>
    <name evidence="8" type="ORF">A2664_03995</name>
</gene>
<dbReference type="Gene3D" id="3.40.50.300">
    <property type="entry name" value="P-loop containing nucleotide triphosphate hydrolases"/>
    <property type="match status" value="1"/>
</dbReference>
<reference evidence="8 9" key="1">
    <citation type="journal article" date="2016" name="Nat. Commun.">
        <title>Thousands of microbial genomes shed light on interconnected biogeochemical processes in an aquifer system.</title>
        <authorList>
            <person name="Anantharaman K."/>
            <person name="Brown C.T."/>
            <person name="Hug L.A."/>
            <person name="Sharon I."/>
            <person name="Castelle C.J."/>
            <person name="Probst A.J."/>
            <person name="Thomas B.C."/>
            <person name="Singh A."/>
            <person name="Wilkins M.J."/>
            <person name="Karaoz U."/>
            <person name="Brodie E.L."/>
            <person name="Williams K.H."/>
            <person name="Hubbard S.S."/>
            <person name="Banfield J.F."/>
        </authorList>
    </citation>
    <scope>NUCLEOTIDE SEQUENCE [LARGE SCALE GENOMIC DNA]</scope>
</reference>
<dbReference type="GO" id="GO:0009360">
    <property type="term" value="C:DNA polymerase III complex"/>
    <property type="evidence" value="ECO:0007669"/>
    <property type="project" value="InterPro"/>
</dbReference>
<dbReference type="GO" id="GO:0006261">
    <property type="term" value="P:DNA-templated DNA replication"/>
    <property type="evidence" value="ECO:0007669"/>
    <property type="project" value="TreeGrafter"/>
</dbReference>
<organism evidence="8 9">
    <name type="scientific">Candidatus Taylorbacteria bacterium RIFCSPHIGHO2_01_FULL_46_22b</name>
    <dbReference type="NCBI Taxonomy" id="1802301"/>
    <lineage>
        <taxon>Bacteria</taxon>
        <taxon>Candidatus Tayloriibacteriota</taxon>
    </lineage>
</organism>
<evidence type="ECO:0000256" key="2">
    <source>
        <dbReference type="ARBA" id="ARBA00022695"/>
    </source>
</evidence>
<evidence type="ECO:0000313" key="9">
    <source>
        <dbReference type="Proteomes" id="UP000178873"/>
    </source>
</evidence>
<protein>
    <recommendedName>
        <fullName evidence="6">DNA polymerase III subunit gamma/tau</fullName>
        <ecNumber evidence="6">2.7.7.7</ecNumber>
    </recommendedName>
</protein>